<organism evidence="1 2">
    <name type="scientific">Bacillus phage JBP901</name>
    <dbReference type="NCBI Taxonomy" id="1498212"/>
    <lineage>
        <taxon>Viruses</taxon>
        <taxon>Duplodnaviria</taxon>
        <taxon>Heunggongvirae</taxon>
        <taxon>Uroviricota</taxon>
        <taxon>Caudoviricetes</taxon>
        <taxon>Herelleviridae</taxon>
        <taxon>Bastillevirinae</taxon>
        <taxon>Caeruleovirus</taxon>
        <taxon>Caeruleovirus JBP901</taxon>
    </lineage>
</organism>
<name>A0A0E3DEV0_9CAUD</name>
<reference evidence="1 2" key="1">
    <citation type="journal article" date="2015" name="Arch. Virol.">
        <title>Complete genome sequence and phylogenetic position of the Bacillus cereus group phage JBP901.</title>
        <authorList>
            <person name="Asare P.T."/>
            <person name="Ryu S."/>
            <person name="Kim K.P."/>
        </authorList>
    </citation>
    <scope>NUCLEOTIDE SEQUENCE [LARGE SCALE GENOMIC DNA]</scope>
</reference>
<dbReference type="EMBL" id="KJ676859">
    <property type="protein sequence ID" value="AID17739.1"/>
    <property type="molecule type" value="Genomic_DNA"/>
</dbReference>
<accession>A0A0E3DEV0</accession>
<evidence type="ECO:0000313" key="2">
    <source>
        <dbReference type="Proteomes" id="UP000033000"/>
    </source>
</evidence>
<dbReference type="Proteomes" id="UP000033000">
    <property type="component" value="Segment"/>
</dbReference>
<gene>
    <name evidence="1" type="ORF">JBP901_gp026</name>
</gene>
<dbReference type="OrthoDB" id="10936at10239"/>
<evidence type="ECO:0000313" key="1">
    <source>
        <dbReference type="EMBL" id="AID17739.1"/>
    </source>
</evidence>
<dbReference type="KEGG" id="vg:24723005"/>
<sequence length="195" mass="22260">MSVRKATELIEGVLEAGKMTVKVKADIQEAYDMLRAETDKEKEQARAEELGLVTDIYDTTSLLKDLQSAINVFVTHAKTYNLAADDTKRMNEMQQDLLHALELFDESVDDKVKYTEDLITLQKQRRQAKNFTEIAAPIKILVANNPKLAKDLQNCLKQVEQQLEIHKKRAYHPRRLTSLQQAFQEAAASSNENKK</sequence>
<protein>
    <submittedName>
        <fullName evidence="1">Uncharacterized protein</fullName>
    </submittedName>
</protein>
<proteinExistence type="predicted"/>
<dbReference type="GeneID" id="24723005"/>
<dbReference type="RefSeq" id="YP_009149064.1">
    <property type="nucleotide sequence ID" value="NC_027352.1"/>
</dbReference>
<keyword evidence="2" id="KW-1185">Reference proteome</keyword>